<dbReference type="InterPro" id="IPR001345">
    <property type="entry name" value="PG/BPGM_mutase_AS"/>
</dbReference>
<dbReference type="Gene3D" id="3.40.50.1240">
    <property type="entry name" value="Phosphoglycerate mutase-like"/>
    <property type="match status" value="1"/>
</dbReference>
<dbReference type="GO" id="GO:0016791">
    <property type="term" value="F:phosphatase activity"/>
    <property type="evidence" value="ECO:0007669"/>
    <property type="project" value="TreeGrafter"/>
</dbReference>
<dbReference type="Pfam" id="PF00300">
    <property type="entry name" value="His_Phos_1"/>
    <property type="match status" value="1"/>
</dbReference>
<dbReference type="SMART" id="SM00855">
    <property type="entry name" value="PGAM"/>
    <property type="match status" value="1"/>
</dbReference>
<proteinExistence type="predicted"/>
<comment type="caution">
    <text evidence="3">The sequence shown here is derived from an EMBL/GenBank/DDBJ whole genome shotgun (WGS) entry which is preliminary data.</text>
</comment>
<dbReference type="RefSeq" id="WP_142094860.1">
    <property type="nucleotide sequence ID" value="NZ_VIGH01000001.1"/>
</dbReference>
<dbReference type="AlphaFoldDB" id="A0A541BR67"/>
<dbReference type="InterPro" id="IPR050275">
    <property type="entry name" value="PGM_Phosphatase"/>
</dbReference>
<evidence type="ECO:0000313" key="3">
    <source>
        <dbReference type="EMBL" id="TQF74776.1"/>
    </source>
</evidence>
<dbReference type="OrthoDB" id="9793115at2"/>
<dbReference type="CDD" id="cd07067">
    <property type="entry name" value="HP_PGM_like"/>
    <property type="match status" value="1"/>
</dbReference>
<dbReference type="Proteomes" id="UP000316256">
    <property type="component" value="Unassembled WGS sequence"/>
</dbReference>
<dbReference type="GO" id="GO:0005737">
    <property type="term" value="C:cytoplasm"/>
    <property type="evidence" value="ECO:0007669"/>
    <property type="project" value="TreeGrafter"/>
</dbReference>
<accession>A0A541BR67</accession>
<keyword evidence="2" id="KW-0413">Isomerase</keyword>
<organism evidence="3 4">
    <name type="scientific">Rhodococcus spelaei</name>
    <dbReference type="NCBI Taxonomy" id="2546320"/>
    <lineage>
        <taxon>Bacteria</taxon>
        <taxon>Bacillati</taxon>
        <taxon>Actinomycetota</taxon>
        <taxon>Actinomycetes</taxon>
        <taxon>Mycobacteriales</taxon>
        <taxon>Nocardiaceae</taxon>
        <taxon>Rhodococcus</taxon>
    </lineage>
</organism>
<sequence>MAGKLILVRHGQTEANVARRLDTRLPGARLTERGEGQALAFGTALTGPPPKTVVASEALRARQTASFVELASGITVQVREGIHEAQAGELEDRTDRASHELFARVFHSWHAGELGARMPGGESGEDILERYLPVVGSLRSEFLEGERADEDGDVLVVSHGAAIRLVARYLADVDGTFSADTHLDNTQTIELVPTAGGGWECVRWGAALPPFFAPPEDILDDPMG</sequence>
<evidence type="ECO:0000256" key="2">
    <source>
        <dbReference type="ARBA" id="ARBA00023235"/>
    </source>
</evidence>
<reference evidence="3 4" key="1">
    <citation type="submission" date="2019-06" db="EMBL/GenBank/DDBJ databases">
        <title>Rhodococcus spaelei sp. nov., isolated from a cave.</title>
        <authorList>
            <person name="Lee S.D."/>
        </authorList>
    </citation>
    <scope>NUCLEOTIDE SEQUENCE [LARGE SCALE GENOMIC DNA]</scope>
    <source>
        <strain evidence="3 4">C9-5</strain>
    </source>
</reference>
<name>A0A541BR67_9NOCA</name>
<dbReference type="SUPFAM" id="SSF53254">
    <property type="entry name" value="Phosphoglycerate mutase-like"/>
    <property type="match status" value="1"/>
</dbReference>
<dbReference type="InterPro" id="IPR013078">
    <property type="entry name" value="His_Pase_superF_clade-1"/>
</dbReference>
<dbReference type="PROSITE" id="PS00175">
    <property type="entry name" value="PG_MUTASE"/>
    <property type="match status" value="1"/>
</dbReference>
<dbReference type="EMBL" id="VIGH01000001">
    <property type="protein sequence ID" value="TQF74776.1"/>
    <property type="molecule type" value="Genomic_DNA"/>
</dbReference>
<keyword evidence="1" id="KW-0324">Glycolysis</keyword>
<dbReference type="PANTHER" id="PTHR48100">
    <property type="entry name" value="BROAD-SPECIFICITY PHOSPHATASE YOR283W-RELATED"/>
    <property type="match status" value="1"/>
</dbReference>
<evidence type="ECO:0000313" key="4">
    <source>
        <dbReference type="Proteomes" id="UP000316256"/>
    </source>
</evidence>
<keyword evidence="4" id="KW-1185">Reference proteome</keyword>
<dbReference type="PANTHER" id="PTHR48100:SF1">
    <property type="entry name" value="HISTIDINE PHOSPHATASE FAMILY PROTEIN-RELATED"/>
    <property type="match status" value="1"/>
</dbReference>
<dbReference type="InterPro" id="IPR029033">
    <property type="entry name" value="His_PPase_superfam"/>
</dbReference>
<gene>
    <name evidence="3" type="ORF">FK531_01405</name>
</gene>
<protein>
    <submittedName>
        <fullName evidence="3">Histidine phosphatase family protein</fullName>
    </submittedName>
</protein>
<evidence type="ECO:0000256" key="1">
    <source>
        <dbReference type="ARBA" id="ARBA00023152"/>
    </source>
</evidence>